<comment type="caution">
    <text evidence="1">The sequence shown here is derived from an EMBL/GenBank/DDBJ whole genome shotgun (WGS) entry which is preliminary data.</text>
</comment>
<keyword evidence="2" id="KW-1185">Reference proteome</keyword>
<gene>
    <name evidence="1" type="ORF">EK21DRAFT_80318</name>
</gene>
<dbReference type="OrthoDB" id="3761897at2759"/>
<evidence type="ECO:0000313" key="2">
    <source>
        <dbReference type="Proteomes" id="UP000799777"/>
    </source>
</evidence>
<dbReference type="Proteomes" id="UP000799777">
    <property type="component" value="Unassembled WGS sequence"/>
</dbReference>
<dbReference type="AlphaFoldDB" id="A0A9P4GXU6"/>
<reference evidence="1" key="1">
    <citation type="journal article" date="2020" name="Stud. Mycol.">
        <title>101 Dothideomycetes genomes: a test case for predicting lifestyles and emergence of pathogens.</title>
        <authorList>
            <person name="Haridas S."/>
            <person name="Albert R."/>
            <person name="Binder M."/>
            <person name="Bloem J."/>
            <person name="Labutti K."/>
            <person name="Salamov A."/>
            <person name="Andreopoulos B."/>
            <person name="Baker S."/>
            <person name="Barry K."/>
            <person name="Bills G."/>
            <person name="Bluhm B."/>
            <person name="Cannon C."/>
            <person name="Castanera R."/>
            <person name="Culley D."/>
            <person name="Daum C."/>
            <person name="Ezra D."/>
            <person name="Gonzalez J."/>
            <person name="Henrissat B."/>
            <person name="Kuo A."/>
            <person name="Liang C."/>
            <person name="Lipzen A."/>
            <person name="Lutzoni F."/>
            <person name="Magnuson J."/>
            <person name="Mondo S."/>
            <person name="Nolan M."/>
            <person name="Ohm R."/>
            <person name="Pangilinan J."/>
            <person name="Park H.-J."/>
            <person name="Ramirez L."/>
            <person name="Alfaro M."/>
            <person name="Sun H."/>
            <person name="Tritt A."/>
            <person name="Yoshinaga Y."/>
            <person name="Zwiers L.-H."/>
            <person name="Turgeon B."/>
            <person name="Goodwin S."/>
            <person name="Spatafora J."/>
            <person name="Crous P."/>
            <person name="Grigoriev I."/>
        </authorList>
    </citation>
    <scope>NUCLEOTIDE SEQUENCE</scope>
    <source>
        <strain evidence="1">CBS 110217</strain>
    </source>
</reference>
<organism evidence="1 2">
    <name type="scientific">Setomelanomma holmii</name>
    <dbReference type="NCBI Taxonomy" id="210430"/>
    <lineage>
        <taxon>Eukaryota</taxon>
        <taxon>Fungi</taxon>
        <taxon>Dikarya</taxon>
        <taxon>Ascomycota</taxon>
        <taxon>Pezizomycotina</taxon>
        <taxon>Dothideomycetes</taxon>
        <taxon>Pleosporomycetidae</taxon>
        <taxon>Pleosporales</taxon>
        <taxon>Pleosporineae</taxon>
        <taxon>Phaeosphaeriaceae</taxon>
        <taxon>Setomelanomma</taxon>
    </lineage>
</organism>
<protein>
    <submittedName>
        <fullName evidence="1">Uncharacterized protein</fullName>
    </submittedName>
</protein>
<accession>A0A9P4GXU6</accession>
<evidence type="ECO:0000313" key="1">
    <source>
        <dbReference type="EMBL" id="KAF2023679.1"/>
    </source>
</evidence>
<proteinExistence type="predicted"/>
<name>A0A9P4GXU6_9PLEO</name>
<dbReference type="EMBL" id="ML978331">
    <property type="protein sequence ID" value="KAF2023679.1"/>
    <property type="molecule type" value="Genomic_DNA"/>
</dbReference>
<sequence>MSDIPTSFSNTGSVATIVDELDHQADAVLANICILQDKSHKYAAAFDLEARSNHAMVLREDGIALETDLGIIKLNAELITDDRLEAWTNTVASPVERGARIERLATVKEKLQSLELVMSDLRRGMVGDESDFL</sequence>